<comment type="caution">
    <text evidence="1">The sequence shown here is derived from an EMBL/GenBank/DDBJ whole genome shotgun (WGS) entry which is preliminary data.</text>
</comment>
<keyword evidence="1" id="KW-0540">Nuclease</keyword>
<dbReference type="RefSeq" id="WP_343129444.1">
    <property type="nucleotide sequence ID" value="NZ_JBCITK010000001.1"/>
</dbReference>
<organism evidence="1 2">
    <name type="scientific">Alkalicoccobacillus gibsonii</name>
    <dbReference type="NCBI Taxonomy" id="79881"/>
    <lineage>
        <taxon>Bacteria</taxon>
        <taxon>Bacillati</taxon>
        <taxon>Bacillota</taxon>
        <taxon>Bacilli</taxon>
        <taxon>Bacillales</taxon>
        <taxon>Bacillaceae</taxon>
        <taxon>Alkalicoccobacillus</taxon>
    </lineage>
</organism>
<dbReference type="InterPro" id="IPR019070">
    <property type="entry name" value="Restrct_endonuc_II_SinI"/>
</dbReference>
<dbReference type="Proteomes" id="UP001418796">
    <property type="component" value="Unassembled WGS sequence"/>
</dbReference>
<name>A0ABU9VEQ6_9BACI</name>
<dbReference type="GO" id="GO:0004519">
    <property type="term" value="F:endonuclease activity"/>
    <property type="evidence" value="ECO:0007669"/>
    <property type="project" value="UniProtKB-KW"/>
</dbReference>
<dbReference type="EMBL" id="JBCITK010000001">
    <property type="protein sequence ID" value="MEN0642313.1"/>
    <property type="molecule type" value="Genomic_DNA"/>
</dbReference>
<protein>
    <submittedName>
        <fullName evidence="1">SinI family restriction endonuclease</fullName>
        <ecNumber evidence="1">3.1.21.-</ecNumber>
    </submittedName>
</protein>
<keyword evidence="1" id="KW-0378">Hydrolase</keyword>
<evidence type="ECO:0000313" key="1">
    <source>
        <dbReference type="EMBL" id="MEN0642313.1"/>
    </source>
</evidence>
<gene>
    <name evidence="1" type="ORF">MKY91_03940</name>
</gene>
<evidence type="ECO:0000313" key="2">
    <source>
        <dbReference type="Proteomes" id="UP001418796"/>
    </source>
</evidence>
<sequence length="189" mass="21545">MVVDYFISWCNAYVINRDNPSIESPLKNYGQRDNALTSRVKAATQADDSTLKKYIEGHFLLMSAENKNGVILEEYLAKVLEPYGWIWCAGSTFKATDFCYLDKETVLLQVKNKYNSENSSSAGIRAGTKILKWHRLNQPQKKFGIGMPLPNWAELQTLVEADENLAKLLTEEAYLNYIEKYSVSNLETL</sequence>
<reference evidence="1 2" key="1">
    <citation type="submission" date="2024-03" db="EMBL/GenBank/DDBJ databases">
        <title>Bacilli Hybrid Assemblies.</title>
        <authorList>
            <person name="Kovac J."/>
        </authorList>
    </citation>
    <scope>NUCLEOTIDE SEQUENCE [LARGE SCALE GENOMIC DNA]</scope>
    <source>
        <strain evidence="1 2">FSL R7-0666</strain>
    </source>
</reference>
<accession>A0ABU9VEQ6</accession>
<dbReference type="Pfam" id="PF09570">
    <property type="entry name" value="RE_SinI"/>
    <property type="match status" value="1"/>
</dbReference>
<keyword evidence="1" id="KW-0255">Endonuclease</keyword>
<proteinExistence type="predicted"/>
<keyword evidence="2" id="KW-1185">Reference proteome</keyword>
<dbReference type="EC" id="3.1.21.-" evidence="1"/>
<dbReference type="GO" id="GO:0016787">
    <property type="term" value="F:hydrolase activity"/>
    <property type="evidence" value="ECO:0007669"/>
    <property type="project" value="UniProtKB-KW"/>
</dbReference>